<evidence type="ECO:0000313" key="2">
    <source>
        <dbReference type="EMBL" id="MCI62761.1"/>
    </source>
</evidence>
<comment type="caution">
    <text evidence="2">The sequence shown here is derived from an EMBL/GenBank/DDBJ whole genome shotgun (WGS) entry which is preliminary data.</text>
</comment>
<organism evidence="2 3">
    <name type="scientific">Trifolium medium</name>
    <dbReference type="NCBI Taxonomy" id="97028"/>
    <lineage>
        <taxon>Eukaryota</taxon>
        <taxon>Viridiplantae</taxon>
        <taxon>Streptophyta</taxon>
        <taxon>Embryophyta</taxon>
        <taxon>Tracheophyta</taxon>
        <taxon>Spermatophyta</taxon>
        <taxon>Magnoliopsida</taxon>
        <taxon>eudicotyledons</taxon>
        <taxon>Gunneridae</taxon>
        <taxon>Pentapetalae</taxon>
        <taxon>rosids</taxon>
        <taxon>fabids</taxon>
        <taxon>Fabales</taxon>
        <taxon>Fabaceae</taxon>
        <taxon>Papilionoideae</taxon>
        <taxon>50 kb inversion clade</taxon>
        <taxon>NPAAA clade</taxon>
        <taxon>Hologalegina</taxon>
        <taxon>IRL clade</taxon>
        <taxon>Trifolieae</taxon>
        <taxon>Trifolium</taxon>
    </lineage>
</organism>
<dbReference type="Proteomes" id="UP000265520">
    <property type="component" value="Unassembled WGS sequence"/>
</dbReference>
<keyword evidence="3" id="KW-1185">Reference proteome</keyword>
<sequence length="47" mass="4896">LANLSVGAPADAKLPLIHQNGRGAPPDKVDSDPSKITNNEYPSVKSL</sequence>
<reference evidence="2 3" key="1">
    <citation type="journal article" date="2018" name="Front. Plant Sci.">
        <title>Red Clover (Trifolium pratense) and Zigzag Clover (T. medium) - A Picture of Genomic Similarities and Differences.</title>
        <authorList>
            <person name="Dluhosova J."/>
            <person name="Istvanek J."/>
            <person name="Nedelnik J."/>
            <person name="Repkova J."/>
        </authorList>
    </citation>
    <scope>NUCLEOTIDE SEQUENCE [LARGE SCALE GENOMIC DNA]</scope>
    <source>
        <strain evidence="3">cv. 10/8</strain>
        <tissue evidence="2">Leaf</tissue>
    </source>
</reference>
<name>A0A392TNK7_9FABA</name>
<proteinExistence type="predicted"/>
<evidence type="ECO:0000256" key="1">
    <source>
        <dbReference type="SAM" id="MobiDB-lite"/>
    </source>
</evidence>
<dbReference type="AlphaFoldDB" id="A0A392TNK7"/>
<feature type="region of interest" description="Disordered" evidence="1">
    <location>
        <begin position="1"/>
        <end position="47"/>
    </location>
</feature>
<feature type="non-terminal residue" evidence="2">
    <location>
        <position position="1"/>
    </location>
</feature>
<accession>A0A392TNK7</accession>
<protein>
    <submittedName>
        <fullName evidence="2">Uncharacterized protein</fullName>
    </submittedName>
</protein>
<dbReference type="EMBL" id="LXQA010624916">
    <property type="protein sequence ID" value="MCI62761.1"/>
    <property type="molecule type" value="Genomic_DNA"/>
</dbReference>
<feature type="compositionally biased region" description="Polar residues" evidence="1">
    <location>
        <begin position="34"/>
        <end position="47"/>
    </location>
</feature>
<evidence type="ECO:0000313" key="3">
    <source>
        <dbReference type="Proteomes" id="UP000265520"/>
    </source>
</evidence>